<accession>A0A6M1SPD4</accession>
<keyword evidence="2" id="KW-1185">Reference proteome</keyword>
<evidence type="ECO:0008006" key="3">
    <source>
        <dbReference type="Google" id="ProtNLM"/>
    </source>
</evidence>
<gene>
    <name evidence="1" type="ORF">G3570_09915</name>
</gene>
<evidence type="ECO:0000313" key="1">
    <source>
        <dbReference type="EMBL" id="NGP76949.1"/>
    </source>
</evidence>
<proteinExistence type="predicted"/>
<comment type="caution">
    <text evidence="1">The sequence shown here is derived from an EMBL/GenBank/DDBJ whole genome shotgun (WGS) entry which is preliminary data.</text>
</comment>
<dbReference type="EMBL" id="JAALLT010000003">
    <property type="protein sequence ID" value="NGP76949.1"/>
    <property type="molecule type" value="Genomic_DNA"/>
</dbReference>
<protein>
    <recommendedName>
        <fullName evidence="3">Type 4 fimbrial biogenesis protein PilX N-terminal domain-containing protein</fullName>
    </recommendedName>
</protein>
<organism evidence="1 2">
    <name type="scientific">Halalkalibaculum roseum</name>
    <dbReference type="NCBI Taxonomy" id="2709311"/>
    <lineage>
        <taxon>Bacteria</taxon>
        <taxon>Pseudomonadati</taxon>
        <taxon>Balneolota</taxon>
        <taxon>Balneolia</taxon>
        <taxon>Balneolales</taxon>
        <taxon>Balneolaceae</taxon>
        <taxon>Halalkalibaculum</taxon>
    </lineage>
</organism>
<dbReference type="AlphaFoldDB" id="A0A6M1SPD4"/>
<evidence type="ECO:0000313" key="2">
    <source>
        <dbReference type="Proteomes" id="UP000473278"/>
    </source>
</evidence>
<dbReference type="Proteomes" id="UP000473278">
    <property type="component" value="Unassembled WGS sequence"/>
</dbReference>
<reference evidence="1 2" key="1">
    <citation type="submission" date="2020-02" db="EMBL/GenBank/DDBJ databases">
        <title>Balneolaceae bacterium YR4-1, complete genome.</title>
        <authorList>
            <person name="Li Y."/>
            <person name="Wu S."/>
        </authorList>
    </citation>
    <scope>NUCLEOTIDE SEQUENCE [LARGE SCALE GENOMIC DNA]</scope>
    <source>
        <strain evidence="1 2">YR4-1</strain>
    </source>
</reference>
<sequence>MGRAMLIICAGVLISLGFVSLGTQSQGKQIMSNNVGYAEFTQAKNRAHTAIQMAFQEMNKDIDWAKNHDASNKWTPTVDGQTVELYVDYFHDNPAFFGVDSLRIFASTLYGEDNSKTANIESVYTRNEIDMVPKFEGALTLASKYTKVTTNGSATISGNNTSCSENKPGIVANNADAYTDATSGTLQLQSKDAIQGDPNIGLNTDIKYDPTDELIARLAELSDVTKITGSYKGDLGTQENPGVFFVEDQASLTGGISEGYGIMVIRTNGALSIDSAGTELDVAGNLNFNGLVIFENAYNLDGKGTPTINGSVLVGNTEDYNGKDLDIDLSGNINIQYDCKGEDYANQAAAMAFKQGRYNRIVTFE</sequence>
<name>A0A6M1SPD4_9BACT</name>
<dbReference type="RefSeq" id="WP_165141850.1">
    <property type="nucleotide sequence ID" value="NZ_JAALLT010000003.1"/>
</dbReference>